<evidence type="ECO:0000313" key="4">
    <source>
        <dbReference type="Proteomes" id="UP000660611"/>
    </source>
</evidence>
<dbReference type="AlphaFoldDB" id="A0A919UCL1"/>
<organism evidence="3 4">
    <name type="scientific">Dactylosporangium siamense</name>
    <dbReference type="NCBI Taxonomy" id="685454"/>
    <lineage>
        <taxon>Bacteria</taxon>
        <taxon>Bacillati</taxon>
        <taxon>Actinomycetota</taxon>
        <taxon>Actinomycetes</taxon>
        <taxon>Micromonosporales</taxon>
        <taxon>Micromonosporaceae</taxon>
        <taxon>Dactylosporangium</taxon>
    </lineage>
</organism>
<protein>
    <submittedName>
        <fullName evidence="3">Uncharacterized protein</fullName>
    </submittedName>
</protein>
<reference evidence="3" key="1">
    <citation type="submission" date="2021-01" db="EMBL/GenBank/DDBJ databases">
        <title>Whole genome shotgun sequence of Dactylosporangium siamense NBRC 106093.</title>
        <authorList>
            <person name="Komaki H."/>
            <person name="Tamura T."/>
        </authorList>
    </citation>
    <scope>NUCLEOTIDE SEQUENCE</scope>
    <source>
        <strain evidence="3">NBRC 106093</strain>
    </source>
</reference>
<evidence type="ECO:0000256" key="2">
    <source>
        <dbReference type="SAM" id="SignalP"/>
    </source>
</evidence>
<accession>A0A919UCL1</accession>
<dbReference type="EMBL" id="BONQ01000077">
    <property type="protein sequence ID" value="GIG46916.1"/>
    <property type="molecule type" value="Genomic_DNA"/>
</dbReference>
<dbReference type="Proteomes" id="UP000660611">
    <property type="component" value="Unassembled WGS sequence"/>
</dbReference>
<evidence type="ECO:0000256" key="1">
    <source>
        <dbReference type="SAM" id="MobiDB-lite"/>
    </source>
</evidence>
<comment type="caution">
    <text evidence="3">The sequence shown here is derived from an EMBL/GenBank/DDBJ whole genome shotgun (WGS) entry which is preliminary data.</text>
</comment>
<gene>
    <name evidence="3" type="ORF">Dsi01nite_049570</name>
</gene>
<proteinExistence type="predicted"/>
<keyword evidence="2" id="KW-0732">Signal</keyword>
<dbReference type="RefSeq" id="WP_203848663.1">
    <property type="nucleotide sequence ID" value="NZ_BONQ01000077.1"/>
</dbReference>
<feature type="chain" id="PRO_5037230415" evidence="2">
    <location>
        <begin position="29"/>
        <end position="378"/>
    </location>
</feature>
<keyword evidence="4" id="KW-1185">Reference proteome</keyword>
<feature type="signal peptide" evidence="2">
    <location>
        <begin position="1"/>
        <end position="28"/>
    </location>
</feature>
<evidence type="ECO:0000313" key="3">
    <source>
        <dbReference type="EMBL" id="GIG46916.1"/>
    </source>
</evidence>
<feature type="region of interest" description="Disordered" evidence="1">
    <location>
        <begin position="59"/>
        <end position="85"/>
    </location>
</feature>
<sequence>MNTWFRRAVGTVGLAGGMLLLGAGAAHADDASLVPGQLDDLFSPAGGPNNQSLQLEAHGSRIDTSAASSSQAGRRTTTTQMGSQQLPNVLDMIPTEMLGLPRTTSSKVSNISAVPGRTLPTNALPTNALPAEGSVAALPLVGSLQQFGLPGMTGMPVDAGDTLRGTSIADTRTAFPNVGTEATSLPVGNTAGGGLPLVGGAGGAGGGLPLVGGLAGGTGGLPLVGGLPVQGTLKPVDDFAIPVGAKGQRSGNQRVQRIQGTEAAGGLPLVGDLPLGGSDVLKNDSVTGVPVIGGVGPTPGVSTTAVANRFVPTTGALPQAASQLPLVTEKTYAPKHSTAYSPRHSATEEALPVVGGLPLLNGIAGGNLPLVGGLLGGR</sequence>
<name>A0A919UCL1_9ACTN</name>
<feature type="compositionally biased region" description="Polar residues" evidence="1">
    <location>
        <begin position="62"/>
        <end position="85"/>
    </location>
</feature>